<evidence type="ECO:0000313" key="2">
    <source>
        <dbReference type="Proteomes" id="UP000692954"/>
    </source>
</evidence>
<proteinExistence type="predicted"/>
<reference evidence="1" key="1">
    <citation type="submission" date="2021-01" db="EMBL/GenBank/DDBJ databases">
        <authorList>
            <consortium name="Genoscope - CEA"/>
            <person name="William W."/>
        </authorList>
    </citation>
    <scope>NUCLEOTIDE SEQUENCE</scope>
</reference>
<name>A0A8S1JXT8_9CILI</name>
<protein>
    <submittedName>
        <fullName evidence="1">Uncharacterized protein</fullName>
    </submittedName>
</protein>
<organism evidence="1 2">
    <name type="scientific">Paramecium sonneborni</name>
    <dbReference type="NCBI Taxonomy" id="65129"/>
    <lineage>
        <taxon>Eukaryota</taxon>
        <taxon>Sar</taxon>
        <taxon>Alveolata</taxon>
        <taxon>Ciliophora</taxon>
        <taxon>Intramacronucleata</taxon>
        <taxon>Oligohymenophorea</taxon>
        <taxon>Peniculida</taxon>
        <taxon>Parameciidae</taxon>
        <taxon>Paramecium</taxon>
    </lineage>
</organism>
<comment type="caution">
    <text evidence="1">The sequence shown here is derived from an EMBL/GenBank/DDBJ whole genome shotgun (WGS) entry which is preliminary data.</text>
</comment>
<gene>
    <name evidence="1" type="ORF">PSON_ATCC_30995.1.T0020185</name>
</gene>
<evidence type="ECO:0000313" key="1">
    <source>
        <dbReference type="EMBL" id="CAD8047025.1"/>
    </source>
</evidence>
<dbReference type="EMBL" id="CAJJDN010000002">
    <property type="protein sequence ID" value="CAD8047025.1"/>
    <property type="molecule type" value="Genomic_DNA"/>
</dbReference>
<sequence>MLFKDNQNLQFTIQSELLQEYQYQIHSNQILELEVLQFQFQCSFLKQV</sequence>
<dbReference type="Proteomes" id="UP000692954">
    <property type="component" value="Unassembled WGS sequence"/>
</dbReference>
<accession>A0A8S1JXT8</accession>
<dbReference type="AlphaFoldDB" id="A0A8S1JXT8"/>
<keyword evidence="2" id="KW-1185">Reference proteome</keyword>